<dbReference type="InterPro" id="IPR008974">
    <property type="entry name" value="TRAF-like"/>
</dbReference>
<comment type="similarity">
    <text evidence="1">Belongs to the peptidase C19 family.</text>
</comment>
<keyword evidence="10" id="KW-1185">Reference proteome</keyword>
<dbReference type="InterPro" id="IPR050804">
    <property type="entry name" value="MCC"/>
</dbReference>
<reference evidence="9 10" key="1">
    <citation type="submission" date="2023-01" db="EMBL/GenBank/DDBJ databases">
        <authorList>
            <person name="Kreplak J."/>
        </authorList>
    </citation>
    <scope>NUCLEOTIDE SEQUENCE [LARGE SCALE GENOMIC DNA]</scope>
</reference>
<evidence type="ECO:0000259" key="8">
    <source>
        <dbReference type="PROSITE" id="PS50144"/>
    </source>
</evidence>
<dbReference type="GO" id="GO:0006508">
    <property type="term" value="P:proteolysis"/>
    <property type="evidence" value="ECO:0007669"/>
    <property type="project" value="UniProtKB-KW"/>
</dbReference>
<dbReference type="GO" id="GO:0101005">
    <property type="term" value="F:deubiquitinase activity"/>
    <property type="evidence" value="ECO:0007669"/>
    <property type="project" value="UniProtKB-ARBA"/>
</dbReference>
<dbReference type="PANTHER" id="PTHR46236:SF35">
    <property type="entry name" value="MATH DOMAIN-CONTAINING PROTEIN"/>
    <property type="match status" value="1"/>
</dbReference>
<evidence type="ECO:0000256" key="5">
    <source>
        <dbReference type="ARBA" id="ARBA00022807"/>
    </source>
</evidence>
<dbReference type="PANTHER" id="PTHR46236">
    <property type="entry name" value="TRAF-LIKE SUPERFAMILY PROTEIN"/>
    <property type="match status" value="1"/>
</dbReference>
<feature type="domain" description="MATH" evidence="8">
    <location>
        <begin position="13"/>
        <end position="138"/>
    </location>
</feature>
<evidence type="ECO:0000256" key="6">
    <source>
        <dbReference type="ARBA" id="ARBA00023054"/>
    </source>
</evidence>
<dbReference type="FunFam" id="3.10.20.90:FF:000050">
    <property type="entry name" value="Ubiquitin carboxyl-terminal hydrolase 13"/>
    <property type="match status" value="1"/>
</dbReference>
<keyword evidence="4" id="KW-0378">Hydrolase</keyword>
<dbReference type="Proteomes" id="UP001157006">
    <property type="component" value="Chromosome 1L"/>
</dbReference>
<keyword evidence="2" id="KW-0645">Protease</keyword>
<dbReference type="FunFam" id="2.60.210.10:FF:000005">
    <property type="entry name" value="Ubiquitin carboxyl-terminal hydrolase 13"/>
    <property type="match status" value="1"/>
</dbReference>
<dbReference type="InterPro" id="IPR002083">
    <property type="entry name" value="MATH/TRAF_dom"/>
</dbReference>
<evidence type="ECO:0000256" key="2">
    <source>
        <dbReference type="ARBA" id="ARBA00022670"/>
    </source>
</evidence>
<keyword evidence="5" id="KW-0788">Thiol protease</keyword>
<evidence type="ECO:0000313" key="10">
    <source>
        <dbReference type="Proteomes" id="UP001157006"/>
    </source>
</evidence>
<dbReference type="InterPro" id="IPR024729">
    <property type="entry name" value="USP7_ICP0-binding_dom"/>
</dbReference>
<evidence type="ECO:0000256" key="1">
    <source>
        <dbReference type="ARBA" id="ARBA00009085"/>
    </source>
</evidence>
<proteinExistence type="inferred from homology"/>
<dbReference type="EMBL" id="OX451736">
    <property type="protein sequence ID" value="CAI8586791.1"/>
    <property type="molecule type" value="Genomic_DNA"/>
</dbReference>
<dbReference type="Gene3D" id="2.60.210.10">
    <property type="entry name" value="Apoptosis, Tumor Necrosis Factor Receptor Associated Protein 2, Chain A"/>
    <property type="match status" value="1"/>
</dbReference>
<evidence type="ECO:0000256" key="3">
    <source>
        <dbReference type="ARBA" id="ARBA00022786"/>
    </source>
</evidence>
<sequence length="772" mass="89539">MAGASINGSKTTPFRFTWRIGWFSQMTAKKLYSDVFEVGGYKWRVLIFPKGNNVNCLSIYLHAADSSSLPEGWTRFARFSLAVESQTHTMFSWRKVTKQQFTKHQRDWGFTSFMPFDEVYDPSRGYLVNDTLVVEVLVICDAYENDTAEHLRNLTDGFVQKRSKKEQEDLCTIIKKSSQNFSAEFVQESLEKEQEDLCTITEKSAQNLSDGFVQERLKKLQEDLCTIIENSPQNLSEGFVQERLKKEQQELCTIIKKSAQNLSDEFVQECLKEEQEDLCTIMKVVQDEDLAEEIGNDIYFVDPDRVKSFRVPNDTSFNLFKEEVAKELGIPVQFQRFWLWEKSKSHAYRSLRPLTQIEEAGPVGQLRELKEVKEAELKLFLEVERGLDLRPIAPLKKGDDDLLLFFKLYDPEKEELRYVGRLFVNPSVKLSEILTRLNKLAGYDPDEEIELYEEIQWKPVDKNLTFLENRLENGDIICFQKASAMNKGKHIRYPDVLSYLEYVYRLQLSFVPSAEESEYEKWLEKQNKNIIAEEMNAMIDENVIAAIDRVLSEGITISVQSQHSVRGQEVSLSLPEQLLQELSDSVFKQDLVEKFKKGLTPEIDFNLIMDKIDAYADLFSSHQLEQLGGVKNLLNNLVRIFEKMEYLKIKQDSAKKSTDKHNEALKKTREKIMTSQTSFTNHQTQLNSLDGEIADLKAKLEKLQVDRDNIAEIQDQEKDKITSLNKEVKSIFHLLVDDHIKVKNVEDKIPEAQADLENYEKLYQYMKAAPPF</sequence>
<organism evidence="9 10">
    <name type="scientific">Vicia faba</name>
    <name type="common">Broad bean</name>
    <name type="synonym">Faba vulgaris</name>
    <dbReference type="NCBI Taxonomy" id="3906"/>
    <lineage>
        <taxon>Eukaryota</taxon>
        <taxon>Viridiplantae</taxon>
        <taxon>Streptophyta</taxon>
        <taxon>Embryophyta</taxon>
        <taxon>Tracheophyta</taxon>
        <taxon>Spermatophyta</taxon>
        <taxon>Magnoliopsida</taxon>
        <taxon>eudicotyledons</taxon>
        <taxon>Gunneridae</taxon>
        <taxon>Pentapetalae</taxon>
        <taxon>rosids</taxon>
        <taxon>fabids</taxon>
        <taxon>Fabales</taxon>
        <taxon>Fabaceae</taxon>
        <taxon>Papilionoideae</taxon>
        <taxon>50 kb inversion clade</taxon>
        <taxon>NPAAA clade</taxon>
        <taxon>Hologalegina</taxon>
        <taxon>IRL clade</taxon>
        <taxon>Fabeae</taxon>
        <taxon>Vicia</taxon>
    </lineage>
</organism>
<dbReference type="SMART" id="SM00061">
    <property type="entry name" value="MATH"/>
    <property type="match status" value="1"/>
</dbReference>
<dbReference type="AlphaFoldDB" id="A0AAV0YLE6"/>
<protein>
    <recommendedName>
        <fullName evidence="8">MATH domain-containing protein</fullName>
    </recommendedName>
</protein>
<dbReference type="Pfam" id="PF22486">
    <property type="entry name" value="MATH_2"/>
    <property type="match status" value="1"/>
</dbReference>
<dbReference type="GO" id="GO:0005634">
    <property type="term" value="C:nucleus"/>
    <property type="evidence" value="ECO:0007669"/>
    <property type="project" value="UniProtKB-ARBA"/>
</dbReference>
<feature type="coiled-coil region" evidence="7">
    <location>
        <begin position="679"/>
        <end position="716"/>
    </location>
</feature>
<dbReference type="SUPFAM" id="SSF57997">
    <property type="entry name" value="Tropomyosin"/>
    <property type="match status" value="1"/>
</dbReference>
<dbReference type="Pfam" id="PF12436">
    <property type="entry name" value="USP7_ICP0_bdg"/>
    <property type="match status" value="1"/>
</dbReference>
<dbReference type="PROSITE" id="PS50144">
    <property type="entry name" value="MATH"/>
    <property type="match status" value="1"/>
</dbReference>
<gene>
    <name evidence="9" type="ORF">VFH_I270520</name>
</gene>
<dbReference type="CDD" id="cd00121">
    <property type="entry name" value="MATH"/>
    <property type="match status" value="1"/>
</dbReference>
<dbReference type="SUPFAM" id="SSF49599">
    <property type="entry name" value="TRAF domain-like"/>
    <property type="match status" value="1"/>
</dbReference>
<evidence type="ECO:0000256" key="4">
    <source>
        <dbReference type="ARBA" id="ARBA00022801"/>
    </source>
</evidence>
<keyword evidence="6 7" id="KW-0175">Coiled coil</keyword>
<dbReference type="GO" id="GO:0008234">
    <property type="term" value="F:cysteine-type peptidase activity"/>
    <property type="evidence" value="ECO:0007669"/>
    <property type="project" value="UniProtKB-KW"/>
</dbReference>
<evidence type="ECO:0000256" key="7">
    <source>
        <dbReference type="SAM" id="Coils"/>
    </source>
</evidence>
<evidence type="ECO:0000313" key="9">
    <source>
        <dbReference type="EMBL" id="CAI8586791.1"/>
    </source>
</evidence>
<keyword evidence="3" id="KW-0833">Ubl conjugation pathway</keyword>
<accession>A0AAV0YLE6</accession>
<dbReference type="Gene3D" id="3.10.20.90">
    <property type="entry name" value="Phosphatidylinositol 3-kinase Catalytic Subunit, Chain A, domain 1"/>
    <property type="match status" value="1"/>
</dbReference>
<name>A0AAV0YLE6_VICFA</name>